<name>A0ABR1R7R4_9PEZI</name>
<keyword evidence="2" id="KW-1185">Reference proteome</keyword>
<sequence length="168" mass="18115">MAPIELAYFCYKKDEELVRVADTKLMPIGIKTFRDGGAKRGLAGQITSEDGRDVTADSRRLFVLGETGAALWSLEIIEVKPKDADMSEEAAQDIFQKVAEWSRSGSGSGGDAAACGTSLDPKTKEIVVIRTISSQEPAEVDDSSRYPALAEIAEVALMKRMVAQVGLM</sequence>
<protein>
    <submittedName>
        <fullName evidence="1">Uncharacterized protein</fullName>
    </submittedName>
</protein>
<dbReference type="EMBL" id="JAQQWI010000018">
    <property type="protein sequence ID" value="KAK8001778.1"/>
    <property type="molecule type" value="Genomic_DNA"/>
</dbReference>
<proteinExistence type="predicted"/>
<reference evidence="1 2" key="1">
    <citation type="submission" date="2023-01" db="EMBL/GenBank/DDBJ databases">
        <title>Analysis of 21 Apiospora genomes using comparative genomics revels a genus with tremendous synthesis potential of carbohydrate active enzymes and secondary metabolites.</title>
        <authorList>
            <person name="Sorensen T."/>
        </authorList>
    </citation>
    <scope>NUCLEOTIDE SEQUENCE [LARGE SCALE GENOMIC DNA]</scope>
    <source>
        <strain evidence="1 2">CBS 20057</strain>
    </source>
</reference>
<dbReference type="Proteomes" id="UP001396898">
    <property type="component" value="Unassembled WGS sequence"/>
</dbReference>
<comment type="caution">
    <text evidence="1">The sequence shown here is derived from an EMBL/GenBank/DDBJ whole genome shotgun (WGS) entry which is preliminary data.</text>
</comment>
<evidence type="ECO:0000313" key="2">
    <source>
        <dbReference type="Proteomes" id="UP001396898"/>
    </source>
</evidence>
<organism evidence="1 2">
    <name type="scientific">Apiospora marii</name>
    <dbReference type="NCBI Taxonomy" id="335849"/>
    <lineage>
        <taxon>Eukaryota</taxon>
        <taxon>Fungi</taxon>
        <taxon>Dikarya</taxon>
        <taxon>Ascomycota</taxon>
        <taxon>Pezizomycotina</taxon>
        <taxon>Sordariomycetes</taxon>
        <taxon>Xylariomycetidae</taxon>
        <taxon>Amphisphaeriales</taxon>
        <taxon>Apiosporaceae</taxon>
        <taxon>Apiospora</taxon>
    </lineage>
</organism>
<evidence type="ECO:0000313" key="1">
    <source>
        <dbReference type="EMBL" id="KAK8001778.1"/>
    </source>
</evidence>
<gene>
    <name evidence="1" type="ORF">PG991_014000</name>
</gene>
<accession>A0ABR1R7R4</accession>